<accession>A0AAQ3K4H0</accession>
<keyword evidence="5" id="KW-1185">Reference proteome</keyword>
<evidence type="ECO:0000259" key="3">
    <source>
        <dbReference type="PROSITE" id="PS50158"/>
    </source>
</evidence>
<feature type="region of interest" description="Disordered" evidence="2">
    <location>
        <begin position="148"/>
        <end position="172"/>
    </location>
</feature>
<gene>
    <name evidence="4" type="ORF">Cni_G09528</name>
</gene>
<dbReference type="InterPro" id="IPR001878">
    <property type="entry name" value="Znf_CCHC"/>
</dbReference>
<dbReference type="EMBL" id="CP136892">
    <property type="protein sequence ID" value="WOL00815.1"/>
    <property type="molecule type" value="Genomic_DNA"/>
</dbReference>
<evidence type="ECO:0000313" key="5">
    <source>
        <dbReference type="Proteomes" id="UP001327560"/>
    </source>
</evidence>
<keyword evidence="1" id="KW-0479">Metal-binding</keyword>
<feature type="domain" description="CCHC-type" evidence="3">
    <location>
        <begin position="70"/>
        <end position="84"/>
    </location>
</feature>
<keyword evidence="1" id="KW-0862">Zinc</keyword>
<dbReference type="PANTHER" id="PTHR31286">
    <property type="entry name" value="GLYCINE-RICH CELL WALL STRUCTURAL PROTEIN 1.8-LIKE"/>
    <property type="match status" value="1"/>
</dbReference>
<sequence length="238" mass="27445">MHSSILPQIAAVIGEPLKIDEYTLKGIRGKFARVCILLDVRKPIQQDIWIDTKYGSFFQTVAYENISVLCFHCGRIGHREANCKLKNGDDNLKMKDADYAVEEKEEKDVLGPWVQVQKKKFVKKEVVKVNKQMENPFVVLDNPTFEKNMENRRESEARRDEGKNKEKGEEKLYNVQMVNNSKGREEKTSTTSDITVVKSVQGLDMEERMEIEILTKHMDLENITFVATKDKITEKGKS</sequence>
<dbReference type="PANTHER" id="PTHR31286:SF99">
    <property type="entry name" value="DUF4283 DOMAIN-CONTAINING PROTEIN"/>
    <property type="match status" value="1"/>
</dbReference>
<dbReference type="InterPro" id="IPR040256">
    <property type="entry name" value="At4g02000-like"/>
</dbReference>
<evidence type="ECO:0000313" key="4">
    <source>
        <dbReference type="EMBL" id="WOL00815.1"/>
    </source>
</evidence>
<dbReference type="GO" id="GO:0008270">
    <property type="term" value="F:zinc ion binding"/>
    <property type="evidence" value="ECO:0007669"/>
    <property type="project" value="UniProtKB-KW"/>
</dbReference>
<dbReference type="GO" id="GO:0003676">
    <property type="term" value="F:nucleic acid binding"/>
    <property type="evidence" value="ECO:0007669"/>
    <property type="project" value="InterPro"/>
</dbReference>
<organism evidence="4 5">
    <name type="scientific">Canna indica</name>
    <name type="common">Indian-shot</name>
    <dbReference type="NCBI Taxonomy" id="4628"/>
    <lineage>
        <taxon>Eukaryota</taxon>
        <taxon>Viridiplantae</taxon>
        <taxon>Streptophyta</taxon>
        <taxon>Embryophyta</taxon>
        <taxon>Tracheophyta</taxon>
        <taxon>Spermatophyta</taxon>
        <taxon>Magnoliopsida</taxon>
        <taxon>Liliopsida</taxon>
        <taxon>Zingiberales</taxon>
        <taxon>Cannaceae</taxon>
        <taxon>Canna</taxon>
    </lineage>
</organism>
<dbReference type="AlphaFoldDB" id="A0AAQ3K4H0"/>
<keyword evidence="1" id="KW-0863">Zinc-finger</keyword>
<dbReference type="PROSITE" id="PS50158">
    <property type="entry name" value="ZF_CCHC"/>
    <property type="match status" value="1"/>
</dbReference>
<proteinExistence type="predicted"/>
<dbReference type="Proteomes" id="UP001327560">
    <property type="component" value="Chromosome 3"/>
</dbReference>
<evidence type="ECO:0000256" key="1">
    <source>
        <dbReference type="PROSITE-ProRule" id="PRU00047"/>
    </source>
</evidence>
<name>A0AAQ3K4H0_9LILI</name>
<reference evidence="4 5" key="1">
    <citation type="submission" date="2023-10" db="EMBL/GenBank/DDBJ databases">
        <title>Chromosome-scale genome assembly provides insights into flower coloration mechanisms of Canna indica.</title>
        <authorList>
            <person name="Li C."/>
        </authorList>
    </citation>
    <scope>NUCLEOTIDE SEQUENCE [LARGE SCALE GENOMIC DNA]</scope>
    <source>
        <tissue evidence="4">Flower</tissue>
    </source>
</reference>
<protein>
    <recommendedName>
        <fullName evidence="3">CCHC-type domain-containing protein</fullName>
    </recommendedName>
</protein>
<evidence type="ECO:0000256" key="2">
    <source>
        <dbReference type="SAM" id="MobiDB-lite"/>
    </source>
</evidence>